<feature type="transmembrane region" description="Helical" evidence="19">
    <location>
        <begin position="176"/>
        <end position="196"/>
    </location>
</feature>
<dbReference type="RefSeq" id="WP_144810666.1">
    <property type="nucleotide sequence ID" value="NZ_VNFE01000002.1"/>
</dbReference>
<dbReference type="PANTHER" id="PTHR46382">
    <property type="entry name" value="PHOSPHATIDATE CYTIDYLYLTRANSFERASE"/>
    <property type="match status" value="1"/>
</dbReference>
<dbReference type="PROSITE" id="PS01315">
    <property type="entry name" value="CDS"/>
    <property type="match status" value="1"/>
</dbReference>
<evidence type="ECO:0000256" key="2">
    <source>
        <dbReference type="ARBA" id="ARBA00004651"/>
    </source>
</evidence>
<comment type="caution">
    <text evidence="20">The sequence shown here is derived from an EMBL/GenBank/DDBJ whole genome shotgun (WGS) entry which is preliminary data.</text>
</comment>
<dbReference type="EC" id="2.7.7.41" evidence="6 18"/>
<evidence type="ECO:0000256" key="5">
    <source>
        <dbReference type="ARBA" id="ARBA00010185"/>
    </source>
</evidence>
<keyword evidence="10 18" id="KW-0808">Transferase</keyword>
<evidence type="ECO:0000256" key="6">
    <source>
        <dbReference type="ARBA" id="ARBA00012487"/>
    </source>
</evidence>
<keyword evidence="9" id="KW-0444">Lipid biosynthesis</keyword>
<feature type="transmembrane region" description="Helical" evidence="19">
    <location>
        <begin position="202"/>
        <end position="221"/>
    </location>
</feature>
<comment type="pathway">
    <text evidence="4">Lipid metabolism.</text>
</comment>
<evidence type="ECO:0000256" key="13">
    <source>
        <dbReference type="ARBA" id="ARBA00022989"/>
    </source>
</evidence>
<dbReference type="EMBL" id="VNFE01000002">
    <property type="protein sequence ID" value="TVU91192.1"/>
    <property type="molecule type" value="Genomic_DNA"/>
</dbReference>
<dbReference type="GO" id="GO:0005886">
    <property type="term" value="C:plasma membrane"/>
    <property type="evidence" value="ECO:0007669"/>
    <property type="project" value="UniProtKB-SubCell"/>
</dbReference>
<evidence type="ECO:0000256" key="11">
    <source>
        <dbReference type="ARBA" id="ARBA00022692"/>
    </source>
</evidence>
<dbReference type="GO" id="GO:0004605">
    <property type="term" value="F:phosphatidate cytidylyltransferase activity"/>
    <property type="evidence" value="ECO:0007669"/>
    <property type="project" value="UniProtKB-EC"/>
</dbReference>
<evidence type="ECO:0000256" key="10">
    <source>
        <dbReference type="ARBA" id="ARBA00022679"/>
    </source>
</evidence>
<comment type="catalytic activity">
    <reaction evidence="1 18">
        <text>a 1,2-diacyl-sn-glycero-3-phosphate + CTP + H(+) = a CDP-1,2-diacyl-sn-glycerol + diphosphate</text>
        <dbReference type="Rhea" id="RHEA:16229"/>
        <dbReference type="ChEBI" id="CHEBI:15378"/>
        <dbReference type="ChEBI" id="CHEBI:33019"/>
        <dbReference type="ChEBI" id="CHEBI:37563"/>
        <dbReference type="ChEBI" id="CHEBI:58332"/>
        <dbReference type="ChEBI" id="CHEBI:58608"/>
        <dbReference type="EC" id="2.7.7.41"/>
    </reaction>
</comment>
<sequence>MLKQRIITAAWLAPLVLVGLFGLDGGAFALFTALMVLLATWEWTNLAGVSRTVRRAQLVAVMAVLMLAMWLTGTAMAIWPLWLAAAGWLVNLYWVTRYPAAGEQWQATTRRLAMGLWVLLPCWVGFNVLRDIGMAWLLFVLLLVWSADIGAYFVGRLWGKRKLAPHVSPGKSWEGVFGGLAATAILAILFALWLPLDLVGGITLILVTAVVTLASVLGDLLESMLKRYRNIKDSSQLLPGHGGVMDRIDSLTAAIPLFALFYVEVLVEVFAKVPPL</sequence>
<keyword evidence="14" id="KW-0443">Lipid metabolism</keyword>
<evidence type="ECO:0000256" key="12">
    <source>
        <dbReference type="ARBA" id="ARBA00022695"/>
    </source>
</evidence>
<evidence type="ECO:0000256" key="14">
    <source>
        <dbReference type="ARBA" id="ARBA00023098"/>
    </source>
</evidence>
<keyword evidence="16" id="KW-0594">Phospholipid biosynthesis</keyword>
<evidence type="ECO:0000313" key="21">
    <source>
        <dbReference type="Proteomes" id="UP000317288"/>
    </source>
</evidence>
<name>A0A558JCG3_9GAMM</name>
<feature type="transmembrane region" description="Helical" evidence="19">
    <location>
        <begin position="12"/>
        <end position="38"/>
    </location>
</feature>
<evidence type="ECO:0000256" key="3">
    <source>
        <dbReference type="ARBA" id="ARBA00005119"/>
    </source>
</evidence>
<comment type="similarity">
    <text evidence="5 18">Belongs to the CDS family.</text>
</comment>
<comment type="subcellular location">
    <subcellularLocation>
        <location evidence="2">Cell membrane</location>
        <topology evidence="2">Multi-pass membrane protein</topology>
    </subcellularLocation>
</comment>
<keyword evidence="11 18" id="KW-0812">Transmembrane</keyword>
<dbReference type="Proteomes" id="UP000317288">
    <property type="component" value="Unassembled WGS sequence"/>
</dbReference>
<gene>
    <name evidence="20" type="ORF">FQP89_08955</name>
</gene>
<keyword evidence="12 18" id="KW-0548">Nucleotidyltransferase</keyword>
<dbReference type="AlphaFoldDB" id="A0A558JCG3"/>
<reference evidence="20 21" key="1">
    <citation type="submission" date="2019-07" db="EMBL/GenBank/DDBJ databases">
        <title>Diversity of Bacteria from Kongsfjorden, Arctic.</title>
        <authorList>
            <person name="Yu Y."/>
        </authorList>
    </citation>
    <scope>NUCLEOTIDE SEQUENCE [LARGE SCALE GENOMIC DNA]</scope>
    <source>
        <strain evidence="20 21">SM1922</strain>
    </source>
</reference>
<evidence type="ECO:0000256" key="9">
    <source>
        <dbReference type="ARBA" id="ARBA00022516"/>
    </source>
</evidence>
<dbReference type="GO" id="GO:0016024">
    <property type="term" value="P:CDP-diacylglycerol biosynthetic process"/>
    <property type="evidence" value="ECO:0007669"/>
    <property type="project" value="UniProtKB-UniPathway"/>
</dbReference>
<keyword evidence="17" id="KW-1208">Phospholipid metabolism</keyword>
<feature type="transmembrane region" description="Helical" evidence="19">
    <location>
        <begin position="135"/>
        <end position="155"/>
    </location>
</feature>
<dbReference type="InterPro" id="IPR000374">
    <property type="entry name" value="PC_trans"/>
</dbReference>
<evidence type="ECO:0000256" key="16">
    <source>
        <dbReference type="ARBA" id="ARBA00023209"/>
    </source>
</evidence>
<evidence type="ECO:0000256" key="15">
    <source>
        <dbReference type="ARBA" id="ARBA00023136"/>
    </source>
</evidence>
<evidence type="ECO:0000256" key="7">
    <source>
        <dbReference type="ARBA" id="ARBA00019373"/>
    </source>
</evidence>
<accession>A0A558JCG3</accession>
<evidence type="ECO:0000313" key="20">
    <source>
        <dbReference type="EMBL" id="TVU91192.1"/>
    </source>
</evidence>
<evidence type="ECO:0000256" key="1">
    <source>
        <dbReference type="ARBA" id="ARBA00001698"/>
    </source>
</evidence>
<proteinExistence type="inferred from homology"/>
<keyword evidence="13 19" id="KW-1133">Transmembrane helix</keyword>
<evidence type="ECO:0000256" key="4">
    <source>
        <dbReference type="ARBA" id="ARBA00005189"/>
    </source>
</evidence>
<evidence type="ECO:0000256" key="8">
    <source>
        <dbReference type="ARBA" id="ARBA00022475"/>
    </source>
</evidence>
<evidence type="ECO:0000256" key="19">
    <source>
        <dbReference type="SAM" id="Phobius"/>
    </source>
</evidence>
<comment type="pathway">
    <text evidence="3 18">Phospholipid metabolism; CDP-diacylglycerol biosynthesis; CDP-diacylglycerol from sn-glycerol 3-phosphate: step 3/3.</text>
</comment>
<dbReference type="PANTHER" id="PTHR46382:SF1">
    <property type="entry name" value="PHOSPHATIDATE CYTIDYLYLTRANSFERASE"/>
    <property type="match status" value="1"/>
</dbReference>
<keyword evidence="15 19" id="KW-0472">Membrane</keyword>
<dbReference type="UniPathway" id="UPA00557">
    <property type="reaction ID" value="UER00614"/>
</dbReference>
<organism evidence="20 21">
    <name type="scientific">Vreelandella titanicae</name>
    <dbReference type="NCBI Taxonomy" id="664683"/>
    <lineage>
        <taxon>Bacteria</taxon>
        <taxon>Pseudomonadati</taxon>
        <taxon>Pseudomonadota</taxon>
        <taxon>Gammaproteobacteria</taxon>
        <taxon>Oceanospirillales</taxon>
        <taxon>Halomonadaceae</taxon>
        <taxon>Vreelandella</taxon>
    </lineage>
</organism>
<dbReference type="Pfam" id="PF01148">
    <property type="entry name" value="CTP_transf_1"/>
    <property type="match status" value="1"/>
</dbReference>
<protein>
    <recommendedName>
        <fullName evidence="7 18">Phosphatidate cytidylyltransferase</fullName>
        <ecNumber evidence="6 18">2.7.7.41</ecNumber>
    </recommendedName>
</protein>
<keyword evidence="8" id="KW-1003">Cell membrane</keyword>
<evidence type="ECO:0000256" key="18">
    <source>
        <dbReference type="RuleBase" id="RU003938"/>
    </source>
</evidence>
<feature type="transmembrane region" description="Helical" evidence="19">
    <location>
        <begin position="58"/>
        <end position="91"/>
    </location>
</feature>
<evidence type="ECO:0000256" key="17">
    <source>
        <dbReference type="ARBA" id="ARBA00023264"/>
    </source>
</evidence>